<evidence type="ECO:0000313" key="2">
    <source>
        <dbReference type="EMBL" id="BBI31355.1"/>
    </source>
</evidence>
<dbReference type="GO" id="GO:0003677">
    <property type="term" value="F:DNA binding"/>
    <property type="evidence" value="ECO:0007669"/>
    <property type="project" value="InterPro"/>
</dbReference>
<dbReference type="RefSeq" id="WP_157993939.1">
    <property type="nucleotide sequence ID" value="NZ_AP019400.1"/>
</dbReference>
<dbReference type="Gene3D" id="2.40.50.1020">
    <property type="entry name" value="LytTr DNA-binding domain"/>
    <property type="match status" value="1"/>
</dbReference>
<dbReference type="AlphaFoldDB" id="A0A3T1D016"/>
<dbReference type="OrthoDB" id="2679352at2"/>
<name>A0A3T1D016_9BACL</name>
<gene>
    <name evidence="2" type="ORF">KCTCHS21_07540</name>
</gene>
<dbReference type="InterPro" id="IPR007492">
    <property type="entry name" value="LytTR_DNA-bd_dom"/>
</dbReference>
<evidence type="ECO:0000259" key="1">
    <source>
        <dbReference type="SMART" id="SM00850"/>
    </source>
</evidence>
<protein>
    <recommendedName>
        <fullName evidence="1">HTH LytTR-type domain-containing protein</fullName>
    </recommendedName>
</protein>
<organism evidence="2 3">
    <name type="scientific">Cohnella abietis</name>
    <dbReference type="NCBI Taxonomy" id="2507935"/>
    <lineage>
        <taxon>Bacteria</taxon>
        <taxon>Bacillati</taxon>
        <taxon>Bacillota</taxon>
        <taxon>Bacilli</taxon>
        <taxon>Bacillales</taxon>
        <taxon>Paenibacillaceae</taxon>
        <taxon>Cohnella</taxon>
    </lineage>
</organism>
<reference evidence="2 3" key="1">
    <citation type="submission" date="2019-01" db="EMBL/GenBank/DDBJ databases">
        <title>Complete genome sequence of Cohnella hallensis HS21 isolated from Korean fir (Abies koreana) rhizospheric soil.</title>
        <authorList>
            <person name="Jiang L."/>
            <person name="Kang S.W."/>
            <person name="Kim S."/>
            <person name="Jung J."/>
            <person name="Kim C.Y."/>
            <person name="Kim D.H."/>
            <person name="Kim S.W."/>
            <person name="Lee J."/>
        </authorList>
    </citation>
    <scope>NUCLEOTIDE SEQUENCE [LARGE SCALE GENOMIC DNA]</scope>
    <source>
        <strain evidence="2 3">HS21</strain>
    </source>
</reference>
<feature type="domain" description="HTH LytTR-type" evidence="1">
    <location>
        <begin position="10"/>
        <end position="108"/>
    </location>
</feature>
<dbReference type="KEGG" id="cohn:KCTCHS21_07540"/>
<proteinExistence type="predicted"/>
<dbReference type="SMART" id="SM00850">
    <property type="entry name" value="LytTR"/>
    <property type="match status" value="1"/>
</dbReference>
<accession>A0A3T1D016</accession>
<evidence type="ECO:0000313" key="3">
    <source>
        <dbReference type="Proteomes" id="UP000289856"/>
    </source>
</evidence>
<sequence length="110" mass="12476">MLLPMLNTKGDFCLLDAQNIVYLQTNGAGELAIYSYDEKYRVLSKVKDWTLLLQDAGFIRIDRGTVVNTRSIEAFDADLNVIKLRTSNGGLWVPVSRKMNQEVANHFPQK</sequence>
<dbReference type="EMBL" id="AP019400">
    <property type="protein sequence ID" value="BBI31355.1"/>
    <property type="molecule type" value="Genomic_DNA"/>
</dbReference>
<dbReference type="Pfam" id="PF04397">
    <property type="entry name" value="LytTR"/>
    <property type="match status" value="1"/>
</dbReference>
<dbReference type="Proteomes" id="UP000289856">
    <property type="component" value="Chromosome"/>
</dbReference>
<keyword evidence="3" id="KW-1185">Reference proteome</keyword>